<gene>
    <name evidence="2" type="ORF">DBT_1790</name>
</gene>
<dbReference type="NCBIfam" id="TIGR04354">
    <property type="entry name" value="amphi-Trp"/>
    <property type="match status" value="1"/>
</dbReference>
<keyword evidence="3" id="KW-1185">Reference proteome</keyword>
<evidence type="ECO:0000259" key="1">
    <source>
        <dbReference type="Pfam" id="PF20068"/>
    </source>
</evidence>
<dbReference type="Proteomes" id="UP000093080">
    <property type="component" value="Unassembled WGS sequence"/>
</dbReference>
<dbReference type="Pfam" id="PF20068">
    <property type="entry name" value="Amphi-Trp"/>
    <property type="match status" value="1"/>
</dbReference>
<accession>A0A1B9F478</accession>
<evidence type="ECO:0000313" key="2">
    <source>
        <dbReference type="EMBL" id="OCC14730.1"/>
    </source>
</evidence>
<dbReference type="EMBL" id="MAGO01000009">
    <property type="protein sequence ID" value="OCC14730.1"/>
    <property type="molecule type" value="Genomic_DNA"/>
</dbReference>
<comment type="caution">
    <text evidence="2">The sequence shown here is derived from an EMBL/GenBank/DDBJ whole genome shotgun (WGS) entry which is preliminary data.</text>
</comment>
<name>A0A1B9F478_9BACT</name>
<protein>
    <recommendedName>
        <fullName evidence="1">Amphi-Trp domain-containing protein</fullName>
    </recommendedName>
</protein>
<feature type="domain" description="Amphi-Trp" evidence="1">
    <location>
        <begin position="1"/>
        <end position="84"/>
    </location>
</feature>
<reference evidence="2 3" key="1">
    <citation type="submission" date="2016-06" db="EMBL/GenBank/DDBJ databases">
        <title>Respiratory ammonification of nitrate coupled to the oxidation of elemental sulfur in deep-sea autotrophic thermophilic bacteria.</title>
        <authorList>
            <person name="Slobodkina G.B."/>
            <person name="Mardanov A.V."/>
            <person name="Ravin N.V."/>
            <person name="Frolova A.A."/>
            <person name="Viryasiv M.B."/>
            <person name="Chernyh N.A."/>
            <person name="Bonch-Osmolovskaya E.A."/>
            <person name="Slobodkin A.I."/>
        </authorList>
    </citation>
    <scope>NUCLEOTIDE SEQUENCE [LARGE SCALE GENOMIC DNA]</scope>
    <source>
        <strain evidence="2 3">S69</strain>
    </source>
</reference>
<organism evidence="2 3">
    <name type="scientific">Dissulfuribacter thermophilus</name>
    <dbReference type="NCBI Taxonomy" id="1156395"/>
    <lineage>
        <taxon>Bacteria</taxon>
        <taxon>Pseudomonadati</taxon>
        <taxon>Thermodesulfobacteriota</taxon>
        <taxon>Dissulfuribacteria</taxon>
        <taxon>Dissulfuribacterales</taxon>
        <taxon>Dissulfuribacteraceae</taxon>
        <taxon>Dissulfuribacter</taxon>
    </lineage>
</organism>
<dbReference type="RefSeq" id="WP_067619182.1">
    <property type="nucleotide sequence ID" value="NZ_MAGO01000009.1"/>
</dbReference>
<dbReference type="OrthoDB" id="5471810at2"/>
<dbReference type="InterPro" id="IPR027598">
    <property type="entry name" value="Amphi-Trp_dom"/>
</dbReference>
<evidence type="ECO:0000313" key="3">
    <source>
        <dbReference type="Proteomes" id="UP000093080"/>
    </source>
</evidence>
<dbReference type="STRING" id="1156395.DBT_1790"/>
<dbReference type="AlphaFoldDB" id="A0A1B9F478"/>
<sequence length="89" mass="10038">MGRETILFKSEERKNRSEIAGILRLIADKVEEGKVSLSNNAQSVEVSLPENMVLEIKVEEEVKHKKKYSLEIELEWTEGGEEPGGVVIN</sequence>
<proteinExistence type="predicted"/>